<sequence>MARSQIKVTYPGIPIPWPIVKSRYY</sequence>
<evidence type="ECO:0000313" key="1">
    <source>
        <dbReference type="EMBL" id="KHG09044.1"/>
    </source>
</evidence>
<evidence type="ECO:0000313" key="2">
    <source>
        <dbReference type="Proteomes" id="UP000032142"/>
    </source>
</evidence>
<accession>A0A0B0NB28</accession>
<protein>
    <submittedName>
        <fullName evidence="1">Uncharacterized protein</fullName>
    </submittedName>
</protein>
<dbReference type="EMBL" id="JRRC01522672">
    <property type="protein sequence ID" value="KHG09044.1"/>
    <property type="molecule type" value="Genomic_DNA"/>
</dbReference>
<organism evidence="1 2">
    <name type="scientific">Gossypium arboreum</name>
    <name type="common">Tree cotton</name>
    <name type="synonym">Gossypium nanking</name>
    <dbReference type="NCBI Taxonomy" id="29729"/>
    <lineage>
        <taxon>Eukaryota</taxon>
        <taxon>Viridiplantae</taxon>
        <taxon>Streptophyta</taxon>
        <taxon>Embryophyta</taxon>
        <taxon>Tracheophyta</taxon>
        <taxon>Spermatophyta</taxon>
        <taxon>Magnoliopsida</taxon>
        <taxon>eudicotyledons</taxon>
        <taxon>Gunneridae</taxon>
        <taxon>Pentapetalae</taxon>
        <taxon>rosids</taxon>
        <taxon>malvids</taxon>
        <taxon>Malvales</taxon>
        <taxon>Malvaceae</taxon>
        <taxon>Malvoideae</taxon>
        <taxon>Gossypium</taxon>
    </lineage>
</organism>
<name>A0A0B0NB28_GOSAR</name>
<dbReference type="AlphaFoldDB" id="A0A0B0NB28"/>
<keyword evidence="2" id="KW-1185">Reference proteome</keyword>
<proteinExistence type="predicted"/>
<comment type="caution">
    <text evidence="1">The sequence shown here is derived from an EMBL/GenBank/DDBJ whole genome shotgun (WGS) entry which is preliminary data.</text>
</comment>
<reference evidence="2" key="1">
    <citation type="submission" date="2014-09" db="EMBL/GenBank/DDBJ databases">
        <authorList>
            <person name="Mudge J."/>
            <person name="Ramaraj T."/>
            <person name="Lindquist I.E."/>
            <person name="Bharti A.K."/>
            <person name="Sundararajan A."/>
            <person name="Cameron C.T."/>
            <person name="Woodward J.E."/>
            <person name="May G.D."/>
            <person name="Brubaker C."/>
            <person name="Broadhvest J."/>
            <person name="Wilkins T.A."/>
        </authorList>
    </citation>
    <scope>NUCLEOTIDE SEQUENCE</scope>
    <source>
        <strain evidence="2">cv. AKA8401</strain>
    </source>
</reference>
<dbReference type="Proteomes" id="UP000032142">
    <property type="component" value="Unassembled WGS sequence"/>
</dbReference>
<gene>
    <name evidence="1" type="ORF">F383_36517</name>
</gene>